<dbReference type="InterPro" id="IPR011611">
    <property type="entry name" value="PfkB_dom"/>
</dbReference>
<evidence type="ECO:0000313" key="6">
    <source>
        <dbReference type="Proteomes" id="UP001157069"/>
    </source>
</evidence>
<dbReference type="Gene3D" id="3.40.1190.20">
    <property type="match status" value="1"/>
</dbReference>
<dbReference type="Pfam" id="PF00294">
    <property type="entry name" value="PfkB"/>
    <property type="match status" value="1"/>
</dbReference>
<keyword evidence="2" id="KW-0418">Kinase</keyword>
<organism evidence="5 6">
    <name type="scientific">Homoserinibacter gongjuensis</name>
    <dbReference type="NCBI Taxonomy" id="1162968"/>
    <lineage>
        <taxon>Bacteria</taxon>
        <taxon>Bacillati</taxon>
        <taxon>Actinomycetota</taxon>
        <taxon>Actinomycetes</taxon>
        <taxon>Micrococcales</taxon>
        <taxon>Microbacteriaceae</taxon>
        <taxon>Homoserinibacter</taxon>
    </lineage>
</organism>
<proteinExistence type="predicted"/>
<reference evidence="6" key="1">
    <citation type="journal article" date="2019" name="Int. J. Syst. Evol. Microbiol.">
        <title>The Global Catalogue of Microorganisms (GCM) 10K type strain sequencing project: providing services to taxonomists for standard genome sequencing and annotation.</title>
        <authorList>
            <consortium name="The Broad Institute Genomics Platform"/>
            <consortium name="The Broad Institute Genome Sequencing Center for Infectious Disease"/>
            <person name="Wu L."/>
            <person name="Ma J."/>
        </authorList>
    </citation>
    <scope>NUCLEOTIDE SEQUENCE [LARGE SCALE GENOMIC DNA]</scope>
    <source>
        <strain evidence="6">NBRC 108755</strain>
    </source>
</reference>
<sequence>MGAAALVVGETLIDVVHAEGDQPTEKVGGSATNTAVALRRLGRDVLMATSFGRDERGPRSPSSWKPNASRWPWIPM</sequence>
<evidence type="ECO:0000256" key="3">
    <source>
        <dbReference type="SAM" id="MobiDB-lite"/>
    </source>
</evidence>
<evidence type="ECO:0000256" key="1">
    <source>
        <dbReference type="ARBA" id="ARBA00022679"/>
    </source>
</evidence>
<feature type="domain" description="Carbohydrate kinase PfkB" evidence="4">
    <location>
        <begin position="6"/>
        <end position="57"/>
    </location>
</feature>
<dbReference type="InterPro" id="IPR002173">
    <property type="entry name" value="Carboh/pur_kinase_PfkB_CS"/>
</dbReference>
<dbReference type="Proteomes" id="UP001157069">
    <property type="component" value="Unassembled WGS sequence"/>
</dbReference>
<feature type="region of interest" description="Disordered" evidence="3">
    <location>
        <begin position="50"/>
        <end position="76"/>
    </location>
</feature>
<evidence type="ECO:0000259" key="4">
    <source>
        <dbReference type="Pfam" id="PF00294"/>
    </source>
</evidence>
<dbReference type="RefSeq" id="WP_284297868.1">
    <property type="nucleotide sequence ID" value="NZ_BSVA01000001.1"/>
</dbReference>
<keyword evidence="1" id="KW-0808">Transferase</keyword>
<dbReference type="EMBL" id="BSVA01000001">
    <property type="protein sequence ID" value="GMA90223.1"/>
    <property type="molecule type" value="Genomic_DNA"/>
</dbReference>
<evidence type="ECO:0000256" key="2">
    <source>
        <dbReference type="ARBA" id="ARBA00022777"/>
    </source>
</evidence>
<accession>A0ABQ6JPQ0</accession>
<evidence type="ECO:0000313" key="5">
    <source>
        <dbReference type="EMBL" id="GMA90223.1"/>
    </source>
</evidence>
<comment type="caution">
    <text evidence="5">The sequence shown here is derived from an EMBL/GenBank/DDBJ whole genome shotgun (WGS) entry which is preliminary data.</text>
</comment>
<protein>
    <recommendedName>
        <fullName evidence="4">Carbohydrate kinase PfkB domain-containing protein</fullName>
    </recommendedName>
</protein>
<dbReference type="SUPFAM" id="SSF53613">
    <property type="entry name" value="Ribokinase-like"/>
    <property type="match status" value="1"/>
</dbReference>
<dbReference type="InterPro" id="IPR029056">
    <property type="entry name" value="Ribokinase-like"/>
</dbReference>
<name>A0ABQ6JPQ0_9MICO</name>
<dbReference type="PROSITE" id="PS00583">
    <property type="entry name" value="PFKB_KINASES_1"/>
    <property type="match status" value="1"/>
</dbReference>
<keyword evidence="6" id="KW-1185">Reference proteome</keyword>
<gene>
    <name evidence="5" type="ORF">GCM10025869_07520</name>
</gene>